<proteinExistence type="predicted"/>
<dbReference type="Gene3D" id="3.90.79.10">
    <property type="entry name" value="Nucleoside Triphosphate Pyrophosphohydrolase"/>
    <property type="match status" value="1"/>
</dbReference>
<organism evidence="4 5">
    <name type="scientific">Phytoactinopolyspora halotolerans</name>
    <dbReference type="NCBI Taxonomy" id="1981512"/>
    <lineage>
        <taxon>Bacteria</taxon>
        <taxon>Bacillati</taxon>
        <taxon>Actinomycetota</taxon>
        <taxon>Actinomycetes</taxon>
        <taxon>Jiangellales</taxon>
        <taxon>Jiangellaceae</taxon>
        <taxon>Phytoactinopolyspora</taxon>
    </lineage>
</organism>
<dbReference type="AlphaFoldDB" id="A0A6L9S397"/>
<dbReference type="PROSITE" id="PS51462">
    <property type="entry name" value="NUDIX"/>
    <property type="match status" value="1"/>
</dbReference>
<dbReference type="InterPro" id="IPR000086">
    <property type="entry name" value="NUDIX_hydrolase_dom"/>
</dbReference>
<name>A0A6L9S397_9ACTN</name>
<dbReference type="GO" id="GO:0016787">
    <property type="term" value="F:hydrolase activity"/>
    <property type="evidence" value="ECO:0007669"/>
    <property type="project" value="UniProtKB-KW"/>
</dbReference>
<evidence type="ECO:0000256" key="1">
    <source>
        <dbReference type="ARBA" id="ARBA00001946"/>
    </source>
</evidence>
<evidence type="ECO:0000313" key="5">
    <source>
        <dbReference type="Proteomes" id="UP000475214"/>
    </source>
</evidence>
<evidence type="ECO:0000259" key="3">
    <source>
        <dbReference type="PROSITE" id="PS51462"/>
    </source>
</evidence>
<dbReference type="SUPFAM" id="SSF55811">
    <property type="entry name" value="Nudix"/>
    <property type="match status" value="1"/>
</dbReference>
<accession>A0A6L9S397</accession>
<evidence type="ECO:0000256" key="2">
    <source>
        <dbReference type="ARBA" id="ARBA00022801"/>
    </source>
</evidence>
<comment type="cofactor">
    <cofactor evidence="1">
        <name>Mg(2+)</name>
        <dbReference type="ChEBI" id="CHEBI:18420"/>
    </cofactor>
</comment>
<dbReference type="PANTHER" id="PTHR43046:SF14">
    <property type="entry name" value="MUTT_NUDIX FAMILY PROTEIN"/>
    <property type="match status" value="1"/>
</dbReference>
<dbReference type="InterPro" id="IPR020084">
    <property type="entry name" value="NUDIX_hydrolase_CS"/>
</dbReference>
<dbReference type="RefSeq" id="WP_163732416.1">
    <property type="nucleotide sequence ID" value="NZ_JAAGOA010000002.1"/>
</dbReference>
<reference evidence="4 5" key="1">
    <citation type="submission" date="2020-02" db="EMBL/GenBank/DDBJ databases">
        <authorList>
            <person name="Li X.-J."/>
            <person name="Han X.-M."/>
        </authorList>
    </citation>
    <scope>NUCLEOTIDE SEQUENCE [LARGE SCALE GENOMIC DNA]</scope>
    <source>
        <strain evidence="4 5">CCTCC AB 2017055</strain>
    </source>
</reference>
<sequence>MPVSPYIRHLRQSIGHDLLLLPSVAVLPHADDGRILLVKQADTGKWATIGGSVEVDEAPETAAIREAEEEAGVTVELIRIMGAVGGPQFRITYPNGDQTAYVSLVYEARIVGGSPRPDHDETVDVGWFHPDEFATLDLGDFARNSFTALGILNGGHS</sequence>
<dbReference type="Pfam" id="PF00293">
    <property type="entry name" value="NUDIX"/>
    <property type="match status" value="1"/>
</dbReference>
<protein>
    <submittedName>
        <fullName evidence="4">NUDIX domain-containing protein</fullName>
    </submittedName>
</protein>
<keyword evidence="5" id="KW-1185">Reference proteome</keyword>
<evidence type="ECO:0000313" key="4">
    <source>
        <dbReference type="EMBL" id="NED99103.1"/>
    </source>
</evidence>
<dbReference type="PANTHER" id="PTHR43046">
    <property type="entry name" value="GDP-MANNOSE MANNOSYL HYDROLASE"/>
    <property type="match status" value="1"/>
</dbReference>
<dbReference type="InterPro" id="IPR015797">
    <property type="entry name" value="NUDIX_hydrolase-like_dom_sf"/>
</dbReference>
<dbReference type="PROSITE" id="PS00893">
    <property type="entry name" value="NUDIX_BOX"/>
    <property type="match status" value="1"/>
</dbReference>
<dbReference type="Proteomes" id="UP000475214">
    <property type="component" value="Unassembled WGS sequence"/>
</dbReference>
<gene>
    <name evidence="4" type="ORF">G1H10_02860</name>
</gene>
<dbReference type="EMBL" id="JAAGOA010000002">
    <property type="protein sequence ID" value="NED99103.1"/>
    <property type="molecule type" value="Genomic_DNA"/>
</dbReference>
<comment type="caution">
    <text evidence="4">The sequence shown here is derived from an EMBL/GenBank/DDBJ whole genome shotgun (WGS) entry which is preliminary data.</text>
</comment>
<keyword evidence="2" id="KW-0378">Hydrolase</keyword>
<feature type="domain" description="Nudix hydrolase" evidence="3">
    <location>
        <begin position="19"/>
        <end position="152"/>
    </location>
</feature>